<evidence type="ECO:0000256" key="2">
    <source>
        <dbReference type="ARBA" id="ARBA00022801"/>
    </source>
</evidence>
<proteinExistence type="predicted"/>
<evidence type="ECO:0000313" key="5">
    <source>
        <dbReference type="Proteomes" id="UP000694308"/>
    </source>
</evidence>
<keyword evidence="3" id="KW-0067">ATP-binding</keyword>
<dbReference type="Proteomes" id="UP000694308">
    <property type="component" value="Unassembled WGS sequence"/>
</dbReference>
<sequence>MSEEDFFAAERCMNFIGSLKFCLRVIKIKNIFLTGQIRIGKSTLLNHTLEKINGKIDGFRTLRYYEENELKGFYMKGLCEQNQSKELAFIGHCLGENQLRAVSKTFDTYGVEILNNCLNKKVDLIVMDELGFLERNAKLFQNKVWEALDSHIPVFGVLKQKDASFLQSIRNRKDVELVLVTLENRNVMFETIMNKVRKAMMIKKV</sequence>
<dbReference type="PANTHER" id="PTHR43146">
    <property type="entry name" value="CANCER-RELATED NUCLEOSIDE-TRIPHOSPHATASE"/>
    <property type="match status" value="1"/>
</dbReference>
<name>A0A949U2W2_9CLOT</name>
<evidence type="ECO:0008006" key="6">
    <source>
        <dbReference type="Google" id="ProtNLM"/>
    </source>
</evidence>
<comment type="caution">
    <text evidence="4">The sequence shown here is derived from an EMBL/GenBank/DDBJ whole genome shotgun (WGS) entry which is preliminary data.</text>
</comment>
<reference evidence="4" key="1">
    <citation type="submission" date="2020-12" db="EMBL/GenBank/DDBJ databases">
        <title>Clostridium thailandense sp. nov., a novel acetogenic bacterium isolated from peat land soil in Thailand.</title>
        <authorList>
            <person name="Chaikitkaew S."/>
            <person name="Birkeland N.K."/>
        </authorList>
    </citation>
    <scope>NUCLEOTIDE SEQUENCE</scope>
    <source>
        <strain evidence="4">PL3</strain>
    </source>
</reference>
<dbReference type="InterPro" id="IPR004948">
    <property type="entry name" value="Nuc-triphosphatase_THEP1"/>
</dbReference>
<evidence type="ECO:0000313" key="4">
    <source>
        <dbReference type="EMBL" id="MBV7276391.1"/>
    </source>
</evidence>
<dbReference type="Pfam" id="PF03266">
    <property type="entry name" value="NTPase_1"/>
    <property type="match status" value="1"/>
</dbReference>
<accession>A0A949U2W2</accession>
<protein>
    <recommendedName>
        <fullName evidence="6">ATP-binding protein</fullName>
    </recommendedName>
</protein>
<dbReference type="GO" id="GO:0005524">
    <property type="term" value="F:ATP binding"/>
    <property type="evidence" value="ECO:0007669"/>
    <property type="project" value="UniProtKB-KW"/>
</dbReference>
<dbReference type="RefSeq" id="WP_218323473.1">
    <property type="nucleotide sequence ID" value="NZ_JAEEGC010000174.1"/>
</dbReference>
<gene>
    <name evidence="4" type="ORF">I6U48_26260</name>
</gene>
<organism evidence="4 5">
    <name type="scientific">Clostridium thailandense</name>
    <dbReference type="NCBI Taxonomy" id="2794346"/>
    <lineage>
        <taxon>Bacteria</taxon>
        <taxon>Bacillati</taxon>
        <taxon>Bacillota</taxon>
        <taxon>Clostridia</taxon>
        <taxon>Eubacteriales</taxon>
        <taxon>Clostridiaceae</taxon>
        <taxon>Clostridium</taxon>
    </lineage>
</organism>
<keyword evidence="2" id="KW-0378">Hydrolase</keyword>
<keyword evidence="5" id="KW-1185">Reference proteome</keyword>
<evidence type="ECO:0000256" key="3">
    <source>
        <dbReference type="ARBA" id="ARBA00022840"/>
    </source>
</evidence>
<evidence type="ECO:0000256" key="1">
    <source>
        <dbReference type="ARBA" id="ARBA00022741"/>
    </source>
</evidence>
<dbReference type="EMBL" id="JAEEGC010000174">
    <property type="protein sequence ID" value="MBV7276391.1"/>
    <property type="molecule type" value="Genomic_DNA"/>
</dbReference>
<dbReference type="AlphaFoldDB" id="A0A949U2W2"/>
<keyword evidence="1" id="KW-0547">Nucleotide-binding</keyword>
<dbReference type="PANTHER" id="PTHR43146:SF1">
    <property type="entry name" value="CANCER-RELATED NUCLEOSIDE-TRIPHOSPHATASE"/>
    <property type="match status" value="1"/>
</dbReference>
<dbReference type="GO" id="GO:0017111">
    <property type="term" value="F:ribonucleoside triphosphate phosphatase activity"/>
    <property type="evidence" value="ECO:0007669"/>
    <property type="project" value="InterPro"/>
</dbReference>